<evidence type="ECO:0000313" key="4">
    <source>
        <dbReference type="EMBL" id="KAK8001585.1"/>
    </source>
</evidence>
<proteinExistence type="predicted"/>
<dbReference type="SUPFAM" id="SSF81301">
    <property type="entry name" value="Nucleotidyltransferase"/>
    <property type="match status" value="1"/>
</dbReference>
<dbReference type="InterPro" id="IPR007685">
    <property type="entry name" value="RelA_SpoT"/>
</dbReference>
<dbReference type="Proteomes" id="UP001396898">
    <property type="component" value="Unassembled WGS sequence"/>
</dbReference>
<dbReference type="Gene3D" id="3.30.460.10">
    <property type="entry name" value="Beta Polymerase, domain 2"/>
    <property type="match status" value="1"/>
</dbReference>
<evidence type="ECO:0000313" key="5">
    <source>
        <dbReference type="Proteomes" id="UP001396898"/>
    </source>
</evidence>
<feature type="compositionally biased region" description="Basic and acidic residues" evidence="2">
    <location>
        <begin position="766"/>
        <end position="775"/>
    </location>
</feature>
<dbReference type="Pfam" id="PF04607">
    <property type="entry name" value="RelA_SpoT"/>
    <property type="match status" value="1"/>
</dbReference>
<accession>A0ABR1R708</accession>
<evidence type="ECO:0000256" key="1">
    <source>
        <dbReference type="SAM" id="Coils"/>
    </source>
</evidence>
<evidence type="ECO:0000256" key="2">
    <source>
        <dbReference type="SAM" id="MobiDB-lite"/>
    </source>
</evidence>
<sequence length="810" mass="91680">MALDTVGMSTDSEPEPDLLSQIVCQTNDYQFRDFANKYNSRSNDLEVHLKFLENTILNGTKEHENLKGKITVSWRIKTEDSAKESLQRRQRQRLERQALKERLERCNESWTQYWKDKGKEYMIDDWGPYKSVDDMIDALPDIGGLRICTYFPTDVEAAKHYIEDLGDLLVEKPIFFSYESGSIAKLREHVEQLEKKQGIPHDAEFIERSDVTTMFNGYKAVHGRLQLENSKIRPGTQASKHLSKHAIEVQITTVVMNAWSEVVHNILYKPSESTTPQSIHNILDVFNGLVLCSEGALNQLKIIQKEEGNRLRDLKETPANRDLLSDWIMIASKEVLPNVSDPREDPSRRTMRAWSHLDQLLALLKSVGMHRSGRISELVKRTIEDNCLDSITCNFPLEMLSNLAKTATVPSQPSTSNDLADLTPIRNMALKLVKVLNMALYLGIGQDYVHAARSALRKSASQTEQETPFLIDMLALLHHGNPTMHKHSIHSMAEFCSLWDKVELDASSKKTPYSAWLNLPKQLVDAGFTAYPHMRNIGHAMSEDNIPVPRELCAFLDDDGSRMHWIPEILNVAHQMAGLQRGGDLSLEDVTFITSTHAAGGGRRLIRPGETRMGFFEETLIDNQIRLTVFIDNTPVPLKWTIGQRGSAQLHVQKKDKTLVRPHPGYFCAISQSDCRSDSSHYWKYTESSAARWTIKKLESSIPPHTKDIKKLPGGRSNAFFDLARSLNTEYGELERTPDGYSFSSRNANFNLVSREEEYILQQGMREETEARLQEDVTDASGQVEDASLLAQEDGSAKPAQGKSRTDVSA</sequence>
<reference evidence="4 5" key="1">
    <citation type="submission" date="2023-01" db="EMBL/GenBank/DDBJ databases">
        <title>Analysis of 21 Apiospora genomes using comparative genomics revels a genus with tremendous synthesis potential of carbohydrate active enzymes and secondary metabolites.</title>
        <authorList>
            <person name="Sorensen T."/>
        </authorList>
    </citation>
    <scope>NUCLEOTIDE SEQUENCE [LARGE SCALE GENOMIC DNA]</scope>
    <source>
        <strain evidence="4 5">CBS 20057</strain>
    </source>
</reference>
<keyword evidence="5" id="KW-1185">Reference proteome</keyword>
<feature type="domain" description="RelA/SpoT" evidence="3">
    <location>
        <begin position="127"/>
        <end position="274"/>
    </location>
</feature>
<organism evidence="4 5">
    <name type="scientific">Apiospora marii</name>
    <dbReference type="NCBI Taxonomy" id="335849"/>
    <lineage>
        <taxon>Eukaryota</taxon>
        <taxon>Fungi</taxon>
        <taxon>Dikarya</taxon>
        <taxon>Ascomycota</taxon>
        <taxon>Pezizomycotina</taxon>
        <taxon>Sordariomycetes</taxon>
        <taxon>Xylariomycetidae</taxon>
        <taxon>Amphisphaeriales</taxon>
        <taxon>Apiosporaceae</taxon>
        <taxon>Apiospora</taxon>
    </lineage>
</organism>
<dbReference type="SMART" id="SM00954">
    <property type="entry name" value="RelA_SpoT"/>
    <property type="match status" value="1"/>
</dbReference>
<comment type="caution">
    <text evidence="4">The sequence shown here is derived from an EMBL/GenBank/DDBJ whole genome shotgun (WGS) entry which is preliminary data.</text>
</comment>
<feature type="region of interest" description="Disordered" evidence="2">
    <location>
        <begin position="766"/>
        <end position="810"/>
    </location>
</feature>
<feature type="coiled-coil region" evidence="1">
    <location>
        <begin position="82"/>
        <end position="109"/>
    </location>
</feature>
<gene>
    <name evidence="4" type="ORF">PG991_013807</name>
</gene>
<name>A0ABR1R708_9PEZI</name>
<protein>
    <recommendedName>
        <fullName evidence="3">RelA/SpoT domain-containing protein</fullName>
    </recommendedName>
</protein>
<dbReference type="PANTHER" id="PTHR41773:SF1">
    <property type="entry name" value="RELA_SPOT DOMAIN-CONTAINING PROTEIN"/>
    <property type="match status" value="1"/>
</dbReference>
<dbReference type="PANTHER" id="PTHR41773">
    <property type="entry name" value="GTP PYROPHOSPHATASE-RELATED"/>
    <property type="match status" value="1"/>
</dbReference>
<dbReference type="EMBL" id="JAQQWI010000018">
    <property type="protein sequence ID" value="KAK8001585.1"/>
    <property type="molecule type" value="Genomic_DNA"/>
</dbReference>
<keyword evidence="1" id="KW-0175">Coiled coil</keyword>
<evidence type="ECO:0000259" key="3">
    <source>
        <dbReference type="SMART" id="SM00954"/>
    </source>
</evidence>
<dbReference type="InterPro" id="IPR043519">
    <property type="entry name" value="NT_sf"/>
</dbReference>